<dbReference type="InterPro" id="IPR036026">
    <property type="entry name" value="Seven-hairpin_glycosidases"/>
</dbReference>
<keyword evidence="13" id="KW-1185">Reference proteome</keyword>
<feature type="transmembrane region" description="Helical" evidence="10">
    <location>
        <begin position="16"/>
        <end position="34"/>
    </location>
</feature>
<dbReference type="InterPro" id="IPR050749">
    <property type="entry name" value="Glycosyl_Hydrolase_47"/>
</dbReference>
<dbReference type="Pfam" id="PF01532">
    <property type="entry name" value="Glyco_hydro_47"/>
    <property type="match status" value="1"/>
</dbReference>
<dbReference type="GO" id="GO:0036503">
    <property type="term" value="P:ERAD pathway"/>
    <property type="evidence" value="ECO:0007669"/>
    <property type="project" value="UniProtKB-ARBA"/>
</dbReference>
<dbReference type="PANTHER" id="PTHR11742:SF89">
    <property type="entry name" value="ALPHA-1,2-MANNOSIDASE"/>
    <property type="match status" value="1"/>
</dbReference>
<feature type="domain" description="J" evidence="11">
    <location>
        <begin position="613"/>
        <end position="678"/>
    </location>
</feature>
<dbReference type="SMART" id="SM00271">
    <property type="entry name" value="DnaJ"/>
    <property type="match status" value="1"/>
</dbReference>
<evidence type="ECO:0000256" key="5">
    <source>
        <dbReference type="ARBA" id="ARBA00023157"/>
    </source>
</evidence>
<dbReference type="PRINTS" id="PR00625">
    <property type="entry name" value="JDOMAIN"/>
</dbReference>
<keyword evidence="5 7" id="KW-1015">Disulfide bond</keyword>
<dbReference type="EMBL" id="JAIMJC010000001">
    <property type="protein sequence ID" value="KAH0532790.1"/>
    <property type="molecule type" value="Genomic_DNA"/>
</dbReference>
<dbReference type="EC" id="3.2.1.-" evidence="8"/>
<protein>
    <recommendedName>
        <fullName evidence="8">alpha-1,2-Mannosidase</fullName>
        <ecNumber evidence="8">3.2.1.-</ecNumber>
    </recommendedName>
</protein>
<feature type="active site" evidence="6">
    <location>
        <position position="315"/>
    </location>
</feature>
<dbReference type="InterPro" id="IPR001382">
    <property type="entry name" value="Glyco_hydro_47"/>
</dbReference>
<dbReference type="PROSITE" id="PS50076">
    <property type="entry name" value="DNAJ_2"/>
    <property type="match status" value="1"/>
</dbReference>
<dbReference type="Gene3D" id="1.10.287.110">
    <property type="entry name" value="DnaJ domain"/>
    <property type="match status" value="1"/>
</dbReference>
<name>A0A9P8KVF2_9HYPO</name>
<proteinExistence type="inferred from homology"/>
<feature type="active site" description="Proton donor" evidence="6">
    <location>
        <position position="429"/>
    </location>
</feature>
<feature type="active site" evidence="6">
    <location>
        <position position="475"/>
    </location>
</feature>
<dbReference type="Pfam" id="PF00226">
    <property type="entry name" value="DnaJ"/>
    <property type="match status" value="1"/>
</dbReference>
<feature type="compositionally biased region" description="Basic and acidic residues" evidence="9">
    <location>
        <begin position="779"/>
        <end position="806"/>
    </location>
</feature>
<dbReference type="InterPro" id="IPR036869">
    <property type="entry name" value="J_dom_sf"/>
</dbReference>
<keyword evidence="10" id="KW-1133">Transmembrane helix</keyword>
<evidence type="ECO:0000259" key="11">
    <source>
        <dbReference type="PROSITE" id="PS50076"/>
    </source>
</evidence>
<dbReference type="Proteomes" id="UP000826573">
    <property type="component" value="Unassembled WGS sequence"/>
</dbReference>
<comment type="cofactor">
    <cofactor evidence="1">
        <name>Ca(2+)</name>
        <dbReference type="ChEBI" id="CHEBI:29108"/>
    </cofactor>
</comment>
<feature type="disulfide bond" evidence="7">
    <location>
        <begin position="386"/>
        <end position="415"/>
    </location>
</feature>
<evidence type="ECO:0000256" key="7">
    <source>
        <dbReference type="PIRSR" id="PIRSR601382-3"/>
    </source>
</evidence>
<feature type="compositionally biased region" description="Basic residues" evidence="9">
    <location>
        <begin position="685"/>
        <end position="694"/>
    </location>
</feature>
<evidence type="ECO:0000256" key="2">
    <source>
        <dbReference type="ARBA" id="ARBA00004922"/>
    </source>
</evidence>
<keyword evidence="8" id="KW-0326">Glycosidase</keyword>
<dbReference type="PANTHER" id="PTHR11742">
    <property type="entry name" value="MANNOSYL-OLIGOSACCHARIDE ALPHA-1,2-MANNOSIDASE-RELATED"/>
    <property type="match status" value="1"/>
</dbReference>
<feature type="transmembrane region" description="Helical" evidence="10">
    <location>
        <begin position="828"/>
        <end position="850"/>
    </location>
</feature>
<keyword evidence="10" id="KW-0812">Transmembrane</keyword>
<keyword evidence="4 8" id="KW-0378">Hydrolase</keyword>
<evidence type="ECO:0000256" key="1">
    <source>
        <dbReference type="ARBA" id="ARBA00001913"/>
    </source>
</evidence>
<dbReference type="GO" id="GO:0005975">
    <property type="term" value="P:carbohydrate metabolic process"/>
    <property type="evidence" value="ECO:0007669"/>
    <property type="project" value="InterPro"/>
</dbReference>
<feature type="compositionally biased region" description="Polar residues" evidence="9">
    <location>
        <begin position="750"/>
        <end position="764"/>
    </location>
</feature>
<dbReference type="InterPro" id="IPR001623">
    <property type="entry name" value="DnaJ_domain"/>
</dbReference>
<dbReference type="CDD" id="cd06257">
    <property type="entry name" value="DnaJ"/>
    <property type="match status" value="1"/>
</dbReference>
<evidence type="ECO:0000256" key="8">
    <source>
        <dbReference type="RuleBase" id="RU361193"/>
    </source>
</evidence>
<dbReference type="GO" id="GO:0016020">
    <property type="term" value="C:membrane"/>
    <property type="evidence" value="ECO:0007669"/>
    <property type="project" value="InterPro"/>
</dbReference>
<evidence type="ECO:0000256" key="3">
    <source>
        <dbReference type="ARBA" id="ARBA00007658"/>
    </source>
</evidence>
<evidence type="ECO:0000313" key="12">
    <source>
        <dbReference type="EMBL" id="KAH0532790.1"/>
    </source>
</evidence>
<dbReference type="GO" id="GO:0004571">
    <property type="term" value="F:mannosyl-oligosaccharide 1,2-alpha-mannosidase activity"/>
    <property type="evidence" value="ECO:0007669"/>
    <property type="project" value="InterPro"/>
</dbReference>
<evidence type="ECO:0000256" key="9">
    <source>
        <dbReference type="SAM" id="MobiDB-lite"/>
    </source>
</evidence>
<feature type="active site" description="Proton donor" evidence="6">
    <location>
        <position position="181"/>
    </location>
</feature>
<evidence type="ECO:0000256" key="6">
    <source>
        <dbReference type="PIRSR" id="PIRSR601382-1"/>
    </source>
</evidence>
<sequence length="864" mass="97769">MASIFNQIQGRVPRRYVALVAFFFFVALFLWSGFDVVPRSPTVGRFKYVPSSYNWAKAKVYHPVKDMKMLPQGTPITFPKVQLKNHSENQDATSSTRKQAVKNAFIKSWEAYKTHAWGKDQLQPLSGGGKDTFSGWMAQVVDALDTLWIMNLKEDFYLAVKEVAMIDWATTHDNNVINLFEVTIRYLGGLLAAYDLSQEPVLREKAIELGDALYATFDTPNRLPSHWLDYSKAKNGEQTADDSMSGAAGGTLCMEFTRLSQITGDPKYYDATERIKQFYYRFQNETSLPGLWPVTMNFRDEQLIETRYTIGAGADSMYEYLVKMPVLLGGLDPQYPEMAIKALDTARDYLLYRPMTPKDENILMAGNALVDHGNVERIYEMQHLTCFAGGMYAMAGKLFKRDDYVDLGSRLSSGCVWAYDSFASGIMPEAADLVGCKKLDGPCPYDETFLPLSNDPRLPPGFVNVKAKHYLLRPEAIESVFYMYRITGDQVWRDTAWRLWENIVRETEVDLAFAIVEDVTVSKGTNGDVMETFWLAETLKYFYLIFDDEGVIDLDDESAAKPYGQYWFIAVPASTWTPISTSAGGRLRRCCDGCRRGFHASRELARSSFEGKNHYERLKVSPDASPAEIKKSFYALSKAHHPDANRSDPDASHNFSLLSESYTVLSNASRRATYDREVLRLHEHHHHPHHHHASYHSTNPAGGRPPSGLSRRRGTFRGPPPSFYRSGGYGAQAEKRHQAHEESTGGAASGAQQTDRANPWNTSAFHHAHHYAGMGPGSDPHHFRDHHVPHFDKAGHTRTHEREDHRRWQRQRRAVGDDGIEFEPQTSLAGHFLIVAGILAATLFVPAVYLQFMRLGRQKKEKES</sequence>
<evidence type="ECO:0000256" key="4">
    <source>
        <dbReference type="ARBA" id="ARBA00022801"/>
    </source>
</evidence>
<dbReference type="PRINTS" id="PR00747">
    <property type="entry name" value="GLYHDRLASE47"/>
</dbReference>
<dbReference type="SUPFAM" id="SSF48225">
    <property type="entry name" value="Seven-hairpin glycosidases"/>
    <property type="match status" value="1"/>
</dbReference>
<comment type="similarity">
    <text evidence="3 8">Belongs to the glycosyl hydrolase 47 family.</text>
</comment>
<dbReference type="SUPFAM" id="SSF46565">
    <property type="entry name" value="Chaperone J-domain"/>
    <property type="match status" value="1"/>
</dbReference>
<accession>A0A9P8KVF2</accession>
<dbReference type="AlphaFoldDB" id="A0A9P8KVF2"/>
<dbReference type="GO" id="GO:0005509">
    <property type="term" value="F:calcium ion binding"/>
    <property type="evidence" value="ECO:0007669"/>
    <property type="project" value="InterPro"/>
</dbReference>
<dbReference type="Gene3D" id="1.50.10.10">
    <property type="match status" value="1"/>
</dbReference>
<gene>
    <name evidence="12" type="ORF">TsFJ059_001429</name>
</gene>
<organism evidence="12 13">
    <name type="scientific">Trichoderma semiorbis</name>
    <dbReference type="NCBI Taxonomy" id="1491008"/>
    <lineage>
        <taxon>Eukaryota</taxon>
        <taxon>Fungi</taxon>
        <taxon>Dikarya</taxon>
        <taxon>Ascomycota</taxon>
        <taxon>Pezizomycotina</taxon>
        <taxon>Sordariomycetes</taxon>
        <taxon>Hypocreomycetidae</taxon>
        <taxon>Hypocreales</taxon>
        <taxon>Hypocreaceae</taxon>
        <taxon>Trichoderma</taxon>
    </lineage>
</organism>
<dbReference type="GO" id="GO:0005783">
    <property type="term" value="C:endoplasmic reticulum"/>
    <property type="evidence" value="ECO:0007669"/>
    <property type="project" value="TreeGrafter"/>
</dbReference>
<feature type="region of interest" description="Disordered" evidence="9">
    <location>
        <begin position="685"/>
        <end position="810"/>
    </location>
</feature>
<comment type="caution">
    <text evidence="12">The sequence shown here is derived from an EMBL/GenBank/DDBJ whole genome shotgun (WGS) entry which is preliminary data.</text>
</comment>
<reference evidence="12 13" key="1">
    <citation type="submission" date="2021-08" db="EMBL/GenBank/DDBJ databases">
        <title>The highly contiguous genome resource for Trichoderma semiorbis FJ059, a fungal antagonistic to plant pathogens.</title>
        <authorList>
            <person name="Liu T."/>
        </authorList>
    </citation>
    <scope>NUCLEOTIDE SEQUENCE [LARGE SCALE GENOMIC DNA]</scope>
    <source>
        <strain evidence="12 13">FJ059</strain>
    </source>
</reference>
<evidence type="ECO:0000256" key="10">
    <source>
        <dbReference type="SAM" id="Phobius"/>
    </source>
</evidence>
<dbReference type="InterPro" id="IPR012341">
    <property type="entry name" value="6hp_glycosidase-like_sf"/>
</dbReference>
<keyword evidence="10" id="KW-0472">Membrane</keyword>
<feature type="compositionally biased region" description="Basic and acidic residues" evidence="9">
    <location>
        <begin position="733"/>
        <end position="743"/>
    </location>
</feature>
<evidence type="ECO:0000313" key="13">
    <source>
        <dbReference type="Proteomes" id="UP000826573"/>
    </source>
</evidence>
<comment type="pathway">
    <text evidence="2">Protein modification; protein glycosylation.</text>
</comment>